<feature type="non-terminal residue" evidence="2">
    <location>
        <position position="1"/>
    </location>
</feature>
<sequence length="1121" mass="128184">MQGIYEFSSCDRVKRVEEDLSKELKELQNAIEENDFLKVTSSNSQKSFSSVPLPKDGGHFQRERKIALTKALQVREARRLACQADTMIEEMTICEKEEYTNKSLPLLLHQFYVDRIKELVQCKHMHMLRWARFCEHSKTIEALYPAYQERLGLIMAEYQDALDRARRLSVAREAALAGHESAMNVVTLDDLLIYTRSLICQLHSVKKIHAFLKIIEWLPYSHTNTIQLQHSKSETLPDSDAKTSTAANFKARKRFSKVMSQVSVITQLSLLRPTTDDALPTPPPISLSSYQLVATKSPSVAATAAASGGGLATDEINLDIPLHHTSLEKLKPMLEFLIGCYAVEMDVHQVNTFADEMELFTMVSRKFKKIFSKQEQLRSFAVYDALVEDISDSKVRSQGTYCTFKKESNWVTFLHIRPERNADQTKIMTKLRQQSNIDQASKLLKTHSSFLKMQDPQRVIAALQEHARAVVEPSTPQAVSVTTHKTNYDTTAVWKKIFAQTLPLSSRDDILDFDAKVGEDTSGQKDSEYELGTAVDMLGLEDEDSRARQATQGAYMSYLLLRHLRLRDLQRTCLSVLNYCRSIERTLTINDSGLSLESGRQKATNHVPTCRQVFHSGGVQGLGSHQYLHNTPADFAVEQNEFMHYSEVENHDDFFVFEEGRVHVQDQRGLYVMYDVAIKDFKNMEKDLLLVATKFIEKDKQFRVRKSSKNVSSKSRYPDIDISAYGHQNVDRFGVLLDLWSNEAIYLENKRQLLDTYFEAYQHTFNPDDKRKLAQVMVNILHQRPRFDFNEPYLVKLYRAENVCLRLHCNLIKSVLDKQIAEQREYVQKVTRDGDSEFGLPHRIIPKQSIAVNTSRPCLKYVYMLEFHPSLALAAAIPKAIQHVLQIFLNANQPTGFIELINVEKCLFELVQQEWDDMEVIGITHSQQTQKDLFSEVFVEDPLFVCEVGQSQLSALESNSAGRRSVKERQQALIKTWCHLLEVLTLRHRLITSAHETEVLMKVYKRKCKEFGFDEHHAYLRAVSFDFAQLKPEAELHRISIDTLLDDDGRIDRYTPGALPLAIQEIDEKHVGTVNFRTREGLLQVVHKNLLAASVVLGCECGNAVNIERRSGATVNKNVST</sequence>
<accession>A0A7D9DVS2</accession>
<evidence type="ECO:0000313" key="2">
    <source>
        <dbReference type="EMBL" id="CAB3994596.1"/>
    </source>
</evidence>
<dbReference type="AlphaFoldDB" id="A0A7D9DVS2"/>
<feature type="domain" description="DUF4549" evidence="1">
    <location>
        <begin position="5"/>
        <end position="148"/>
    </location>
</feature>
<dbReference type="EMBL" id="CACRXK020002497">
    <property type="protein sequence ID" value="CAB3994596.1"/>
    <property type="molecule type" value="Genomic_DNA"/>
</dbReference>
<dbReference type="Pfam" id="PF15082">
    <property type="entry name" value="DUF4549"/>
    <property type="match status" value="1"/>
</dbReference>
<evidence type="ECO:0000313" key="3">
    <source>
        <dbReference type="Proteomes" id="UP001152795"/>
    </source>
</evidence>
<name>A0A7D9DVS2_PARCT</name>
<protein>
    <recommendedName>
        <fullName evidence="1">DUF4549 domain-containing protein</fullName>
    </recommendedName>
</protein>
<reference evidence="2" key="1">
    <citation type="submission" date="2020-04" db="EMBL/GenBank/DDBJ databases">
        <authorList>
            <person name="Alioto T."/>
            <person name="Alioto T."/>
            <person name="Gomez Garrido J."/>
        </authorList>
    </citation>
    <scope>NUCLEOTIDE SEQUENCE</scope>
    <source>
        <strain evidence="2">A484AB</strain>
    </source>
</reference>
<dbReference type="InterPro" id="IPR040401">
    <property type="entry name" value="CCDC162"/>
</dbReference>
<dbReference type="OrthoDB" id="76966at2759"/>
<dbReference type="PANTHER" id="PTHR33331">
    <property type="entry name" value="COILED-COIL DOMAIN-CONTAINING PROTEIN 162"/>
    <property type="match status" value="1"/>
</dbReference>
<gene>
    <name evidence="2" type="ORF">PACLA_8A058824</name>
</gene>
<dbReference type="PANTHER" id="PTHR33331:SF13">
    <property type="entry name" value="COILED-COIL DOMAIN CONTAINING 162"/>
    <property type="match status" value="1"/>
</dbReference>
<dbReference type="InterPro" id="IPR029376">
    <property type="entry name" value="DUF4549"/>
</dbReference>
<keyword evidence="3" id="KW-1185">Reference proteome</keyword>
<dbReference type="Proteomes" id="UP001152795">
    <property type="component" value="Unassembled WGS sequence"/>
</dbReference>
<evidence type="ECO:0000259" key="1">
    <source>
        <dbReference type="Pfam" id="PF15082"/>
    </source>
</evidence>
<proteinExistence type="predicted"/>
<comment type="caution">
    <text evidence="2">The sequence shown here is derived from an EMBL/GenBank/DDBJ whole genome shotgun (WGS) entry which is preliminary data.</text>
</comment>
<organism evidence="2 3">
    <name type="scientific">Paramuricea clavata</name>
    <name type="common">Red gorgonian</name>
    <name type="synonym">Violescent sea-whip</name>
    <dbReference type="NCBI Taxonomy" id="317549"/>
    <lineage>
        <taxon>Eukaryota</taxon>
        <taxon>Metazoa</taxon>
        <taxon>Cnidaria</taxon>
        <taxon>Anthozoa</taxon>
        <taxon>Octocorallia</taxon>
        <taxon>Malacalcyonacea</taxon>
        <taxon>Plexauridae</taxon>
        <taxon>Paramuricea</taxon>
    </lineage>
</organism>